<accession>A0AAE0HPR2</accession>
<keyword evidence="4" id="KW-1185">Reference proteome</keyword>
<feature type="region of interest" description="Disordered" evidence="1">
    <location>
        <begin position="204"/>
        <end position="255"/>
    </location>
</feature>
<keyword evidence="2" id="KW-0812">Transmembrane</keyword>
<keyword evidence="2" id="KW-1133">Transmembrane helix</keyword>
<gene>
    <name evidence="3" type="ORF">B0H64DRAFT_15904</name>
</gene>
<dbReference type="EMBL" id="JAUEPN010000001">
    <property type="protein sequence ID" value="KAK3300460.1"/>
    <property type="molecule type" value="Genomic_DNA"/>
</dbReference>
<dbReference type="Proteomes" id="UP001278766">
    <property type="component" value="Unassembled WGS sequence"/>
</dbReference>
<feature type="compositionally biased region" description="Polar residues" evidence="1">
    <location>
        <begin position="204"/>
        <end position="253"/>
    </location>
</feature>
<evidence type="ECO:0000256" key="1">
    <source>
        <dbReference type="SAM" id="MobiDB-lite"/>
    </source>
</evidence>
<name>A0AAE0HPR2_9PEZI</name>
<dbReference type="AlphaFoldDB" id="A0AAE0HPR2"/>
<dbReference type="RefSeq" id="XP_062663974.1">
    <property type="nucleotide sequence ID" value="XM_062798558.1"/>
</dbReference>
<organism evidence="3 4">
    <name type="scientific">Chaetomium fimeti</name>
    <dbReference type="NCBI Taxonomy" id="1854472"/>
    <lineage>
        <taxon>Eukaryota</taxon>
        <taxon>Fungi</taxon>
        <taxon>Dikarya</taxon>
        <taxon>Ascomycota</taxon>
        <taxon>Pezizomycotina</taxon>
        <taxon>Sordariomycetes</taxon>
        <taxon>Sordariomycetidae</taxon>
        <taxon>Sordariales</taxon>
        <taxon>Chaetomiaceae</taxon>
        <taxon>Chaetomium</taxon>
    </lineage>
</organism>
<comment type="caution">
    <text evidence="3">The sequence shown here is derived from an EMBL/GenBank/DDBJ whole genome shotgun (WGS) entry which is preliminary data.</text>
</comment>
<keyword evidence="2" id="KW-0472">Membrane</keyword>
<evidence type="ECO:0000313" key="4">
    <source>
        <dbReference type="Proteomes" id="UP001278766"/>
    </source>
</evidence>
<dbReference type="GeneID" id="87835506"/>
<protein>
    <submittedName>
        <fullName evidence="3">Uncharacterized protein</fullName>
    </submittedName>
</protein>
<feature type="transmembrane region" description="Helical" evidence="2">
    <location>
        <begin position="260"/>
        <end position="283"/>
    </location>
</feature>
<evidence type="ECO:0000313" key="3">
    <source>
        <dbReference type="EMBL" id="KAK3300460.1"/>
    </source>
</evidence>
<reference evidence="3" key="1">
    <citation type="journal article" date="2023" name="Mol. Phylogenet. Evol.">
        <title>Genome-scale phylogeny and comparative genomics of the fungal order Sordariales.</title>
        <authorList>
            <person name="Hensen N."/>
            <person name="Bonometti L."/>
            <person name="Westerberg I."/>
            <person name="Brannstrom I.O."/>
            <person name="Guillou S."/>
            <person name="Cros-Aarteil S."/>
            <person name="Calhoun S."/>
            <person name="Haridas S."/>
            <person name="Kuo A."/>
            <person name="Mondo S."/>
            <person name="Pangilinan J."/>
            <person name="Riley R."/>
            <person name="LaButti K."/>
            <person name="Andreopoulos B."/>
            <person name="Lipzen A."/>
            <person name="Chen C."/>
            <person name="Yan M."/>
            <person name="Daum C."/>
            <person name="Ng V."/>
            <person name="Clum A."/>
            <person name="Steindorff A."/>
            <person name="Ohm R.A."/>
            <person name="Martin F."/>
            <person name="Silar P."/>
            <person name="Natvig D.O."/>
            <person name="Lalanne C."/>
            <person name="Gautier V."/>
            <person name="Ament-Velasquez S.L."/>
            <person name="Kruys A."/>
            <person name="Hutchinson M.I."/>
            <person name="Powell A.J."/>
            <person name="Barry K."/>
            <person name="Miller A.N."/>
            <person name="Grigoriev I.V."/>
            <person name="Debuchy R."/>
            <person name="Gladieux P."/>
            <person name="Hiltunen Thoren M."/>
            <person name="Johannesson H."/>
        </authorList>
    </citation>
    <scope>NUCLEOTIDE SEQUENCE</scope>
    <source>
        <strain evidence="3">CBS 168.71</strain>
    </source>
</reference>
<evidence type="ECO:0000256" key="2">
    <source>
        <dbReference type="SAM" id="Phobius"/>
    </source>
</evidence>
<sequence length="339" mass="35956">MSATATDLTVGNLSGSPIIFYPAPTPWPSSAGCEKNIYRQADGGSILAWDPVYANRFGLKEARGCHAPQVSAWWWQNRQPVTAFGPTFVCPEAYSAVYTSTLDSISAVPTQFTYCCPSNYNLGAVFQPTQKTMLQCTSKAGPGATISYMTRTSLTRKVTITGVDGTVVQPTVLSTNIPTSTVVRLSPATVYGLPVNGFNIGQRQASSTGGASNTVTPPLSPTGALSPTDALSTTDVLSPTDVLSTTDTPTQSRGPGLTPAAIAGIVVGAVIAVGLLALGTFFLGRRWAANRRRAAAEEEDPIKDYYHYLQTPKEAEMPIKHHILELPANKSVQELPTSK</sequence>
<proteinExistence type="predicted"/>
<reference evidence="3" key="2">
    <citation type="submission" date="2023-06" db="EMBL/GenBank/DDBJ databases">
        <authorList>
            <consortium name="Lawrence Berkeley National Laboratory"/>
            <person name="Haridas S."/>
            <person name="Hensen N."/>
            <person name="Bonometti L."/>
            <person name="Westerberg I."/>
            <person name="Brannstrom I.O."/>
            <person name="Guillou S."/>
            <person name="Cros-Aarteil S."/>
            <person name="Calhoun S."/>
            <person name="Kuo A."/>
            <person name="Mondo S."/>
            <person name="Pangilinan J."/>
            <person name="Riley R."/>
            <person name="Labutti K."/>
            <person name="Andreopoulos B."/>
            <person name="Lipzen A."/>
            <person name="Chen C."/>
            <person name="Yanf M."/>
            <person name="Daum C."/>
            <person name="Ng V."/>
            <person name="Clum A."/>
            <person name="Steindorff A."/>
            <person name="Ohm R."/>
            <person name="Martin F."/>
            <person name="Silar P."/>
            <person name="Natvig D."/>
            <person name="Lalanne C."/>
            <person name="Gautier V."/>
            <person name="Ament-Velasquez S.L."/>
            <person name="Kruys A."/>
            <person name="Hutchinson M.I."/>
            <person name="Powell A.J."/>
            <person name="Barry K."/>
            <person name="Miller A.N."/>
            <person name="Grigoriev I.V."/>
            <person name="Debuchy R."/>
            <person name="Gladieux P."/>
            <person name="Thoren M.H."/>
            <person name="Johannesson H."/>
        </authorList>
    </citation>
    <scope>NUCLEOTIDE SEQUENCE</scope>
    <source>
        <strain evidence="3">CBS 168.71</strain>
    </source>
</reference>